<evidence type="ECO:0000313" key="2">
    <source>
        <dbReference type="EMBL" id="GBP13696.1"/>
    </source>
</evidence>
<organism evidence="2 3">
    <name type="scientific">Eumeta variegata</name>
    <name type="common">Bagworm moth</name>
    <name type="synonym">Eumeta japonica</name>
    <dbReference type="NCBI Taxonomy" id="151549"/>
    <lineage>
        <taxon>Eukaryota</taxon>
        <taxon>Metazoa</taxon>
        <taxon>Ecdysozoa</taxon>
        <taxon>Arthropoda</taxon>
        <taxon>Hexapoda</taxon>
        <taxon>Insecta</taxon>
        <taxon>Pterygota</taxon>
        <taxon>Neoptera</taxon>
        <taxon>Endopterygota</taxon>
        <taxon>Lepidoptera</taxon>
        <taxon>Glossata</taxon>
        <taxon>Ditrysia</taxon>
        <taxon>Tineoidea</taxon>
        <taxon>Psychidae</taxon>
        <taxon>Oiketicinae</taxon>
        <taxon>Eumeta</taxon>
    </lineage>
</organism>
<evidence type="ECO:0000256" key="1">
    <source>
        <dbReference type="SAM" id="MobiDB-lite"/>
    </source>
</evidence>
<name>A0A4C1THM6_EUMVA</name>
<dbReference type="EMBL" id="BGZK01005359">
    <property type="protein sequence ID" value="GBP13696.1"/>
    <property type="molecule type" value="Genomic_DNA"/>
</dbReference>
<feature type="compositionally biased region" description="Polar residues" evidence="1">
    <location>
        <begin position="85"/>
        <end position="107"/>
    </location>
</feature>
<dbReference type="AlphaFoldDB" id="A0A4C1THM6"/>
<accession>A0A4C1THM6</accession>
<dbReference type="OrthoDB" id="7512074at2759"/>
<proteinExistence type="predicted"/>
<gene>
    <name evidence="2" type="ORF">EVAR_73604_1</name>
</gene>
<comment type="caution">
    <text evidence="2">The sequence shown here is derived from an EMBL/GenBank/DDBJ whole genome shotgun (WGS) entry which is preliminary data.</text>
</comment>
<dbReference type="Proteomes" id="UP000299102">
    <property type="component" value="Unassembled WGS sequence"/>
</dbReference>
<sequence length="142" mass="15961">MKTSDSLTQTNGDYSGAAPQNAHYQYSVTTVKHTDTRPNVVSTPRCVKYLTDYGTAQDTRKKDTGRTTRLHPMHPHTERPRARSQLRTHSIGSRNSASTAEQNQSSPADDLKQLMSITFIIDTNKLAILTKKFRATANQRRN</sequence>
<feature type="region of interest" description="Disordered" evidence="1">
    <location>
        <begin position="53"/>
        <end position="109"/>
    </location>
</feature>
<protein>
    <submittedName>
        <fullName evidence="2">Uncharacterized protein</fullName>
    </submittedName>
</protein>
<keyword evidence="3" id="KW-1185">Reference proteome</keyword>
<evidence type="ECO:0000313" key="3">
    <source>
        <dbReference type="Proteomes" id="UP000299102"/>
    </source>
</evidence>
<reference evidence="2 3" key="1">
    <citation type="journal article" date="2019" name="Commun. Biol.">
        <title>The bagworm genome reveals a unique fibroin gene that provides high tensile strength.</title>
        <authorList>
            <person name="Kono N."/>
            <person name="Nakamura H."/>
            <person name="Ohtoshi R."/>
            <person name="Tomita M."/>
            <person name="Numata K."/>
            <person name="Arakawa K."/>
        </authorList>
    </citation>
    <scope>NUCLEOTIDE SEQUENCE [LARGE SCALE GENOMIC DNA]</scope>
</reference>